<dbReference type="EMBL" id="JACIJO010000001">
    <property type="protein sequence ID" value="MBB6325405.1"/>
    <property type="molecule type" value="Genomic_DNA"/>
</dbReference>
<evidence type="ECO:0000313" key="1">
    <source>
        <dbReference type="EMBL" id="MBB6325405.1"/>
    </source>
</evidence>
<gene>
    <name evidence="1" type="ORF">FHS59_001020</name>
</gene>
<accession>A0A841MS90</accession>
<dbReference type="Proteomes" id="UP000588604">
    <property type="component" value="Unassembled WGS sequence"/>
</dbReference>
<protein>
    <submittedName>
        <fullName evidence="1">Uncharacterized protein</fullName>
    </submittedName>
</protein>
<name>A0A841MS90_9BACT</name>
<organism evidence="1 2">
    <name type="scientific">Algoriphagus iocasae</name>
    <dbReference type="NCBI Taxonomy" id="1836499"/>
    <lineage>
        <taxon>Bacteria</taxon>
        <taxon>Pseudomonadati</taxon>
        <taxon>Bacteroidota</taxon>
        <taxon>Cytophagia</taxon>
        <taxon>Cytophagales</taxon>
        <taxon>Cyclobacteriaceae</taxon>
        <taxon>Algoriphagus</taxon>
    </lineage>
</organism>
<comment type="caution">
    <text evidence="1">The sequence shown here is derived from an EMBL/GenBank/DDBJ whole genome shotgun (WGS) entry which is preliminary data.</text>
</comment>
<dbReference type="AlphaFoldDB" id="A0A841MS90"/>
<evidence type="ECO:0000313" key="2">
    <source>
        <dbReference type="Proteomes" id="UP000588604"/>
    </source>
</evidence>
<dbReference type="RefSeq" id="WP_015266969.1">
    <property type="nucleotide sequence ID" value="NZ_JACIJO010000001.1"/>
</dbReference>
<proteinExistence type="predicted"/>
<sequence length="131" mass="15199">MSNNIKNRIDDALIAFYKEVDKDALADMLKDDVSDIDAYNKKKKQLVFLARAKAQKERNDNLLKLVSKFQQAIEANIEKPVAMLKQFIQGNASLALYRNLDKLSKEDIIEIIKDQNFVQLIEELENDEKRQ</sequence>
<reference evidence="1 2" key="1">
    <citation type="submission" date="2020-08" db="EMBL/GenBank/DDBJ databases">
        <title>Genomic Encyclopedia of Type Strains, Phase IV (KMG-IV): sequencing the most valuable type-strain genomes for metagenomic binning, comparative biology and taxonomic classification.</title>
        <authorList>
            <person name="Goeker M."/>
        </authorList>
    </citation>
    <scope>NUCLEOTIDE SEQUENCE [LARGE SCALE GENOMIC DNA]</scope>
    <source>
        <strain evidence="1 2">DSM 102044</strain>
    </source>
</reference>
<keyword evidence="2" id="KW-1185">Reference proteome</keyword>